<evidence type="ECO:0000259" key="1">
    <source>
        <dbReference type="PROSITE" id="PS50003"/>
    </source>
</evidence>
<dbReference type="SMART" id="SM00233">
    <property type="entry name" value="PH"/>
    <property type="match status" value="1"/>
</dbReference>
<comment type="caution">
    <text evidence="2">The sequence shown here is derived from an EMBL/GenBank/DDBJ whole genome shotgun (WGS) entry which is preliminary data.</text>
</comment>
<dbReference type="InterPro" id="IPR035941">
    <property type="entry name" value="FGD1-4_PH2"/>
</dbReference>
<feature type="domain" description="PH" evidence="1">
    <location>
        <begin position="10"/>
        <end position="108"/>
    </location>
</feature>
<proteinExistence type="predicted"/>
<gene>
    <name evidence="2" type="ORF">GDO78_015956</name>
</gene>
<protein>
    <recommendedName>
        <fullName evidence="1">PH domain-containing protein</fullName>
    </recommendedName>
</protein>
<dbReference type="SUPFAM" id="SSF50729">
    <property type="entry name" value="PH domain-like"/>
    <property type="match status" value="1"/>
</dbReference>
<dbReference type="Proteomes" id="UP000770717">
    <property type="component" value="Unassembled WGS sequence"/>
</dbReference>
<dbReference type="Pfam" id="PF00169">
    <property type="entry name" value="PH"/>
    <property type="match status" value="1"/>
</dbReference>
<dbReference type="Gene3D" id="2.30.29.30">
    <property type="entry name" value="Pleckstrin-homology domain (PH domain)/Phosphotyrosine-binding domain (PTB)"/>
    <property type="match status" value="1"/>
</dbReference>
<organism evidence="2 3">
    <name type="scientific">Eleutherodactylus coqui</name>
    <name type="common">Puerto Rican coqui</name>
    <dbReference type="NCBI Taxonomy" id="57060"/>
    <lineage>
        <taxon>Eukaryota</taxon>
        <taxon>Metazoa</taxon>
        <taxon>Chordata</taxon>
        <taxon>Craniata</taxon>
        <taxon>Vertebrata</taxon>
        <taxon>Euteleostomi</taxon>
        <taxon>Amphibia</taxon>
        <taxon>Batrachia</taxon>
        <taxon>Anura</taxon>
        <taxon>Neobatrachia</taxon>
        <taxon>Hyloidea</taxon>
        <taxon>Eleutherodactylidae</taxon>
        <taxon>Eleutherodactylinae</taxon>
        <taxon>Eleutherodactylus</taxon>
        <taxon>Eleutherodactylus</taxon>
    </lineage>
</organism>
<keyword evidence="3" id="KW-1185">Reference proteome</keyword>
<reference evidence="2" key="1">
    <citation type="thesis" date="2020" institute="ProQuest LLC" country="789 East Eisenhower Parkway, Ann Arbor, MI, USA">
        <title>Comparative Genomics and Chromosome Evolution.</title>
        <authorList>
            <person name="Mudd A.B."/>
        </authorList>
    </citation>
    <scope>NUCLEOTIDE SEQUENCE</scope>
    <source>
        <strain evidence="2">HN-11 Male</strain>
        <tissue evidence="2">Kidney and liver</tissue>
    </source>
</reference>
<sequence length="121" mass="13511">KQLSLPPESSVISSSLLFLEKGKTWHKMWAYVPKSDPLVLYLQVCSQDGRNQRAIPLPGYEVSLPSPSDKVDLKHVFKLTQSQQTLLFGAEDEDLLMKWMGVLGKASRGGTTSDTDYVENI</sequence>
<dbReference type="InterPro" id="IPR001849">
    <property type="entry name" value="PH_domain"/>
</dbReference>
<dbReference type="InterPro" id="IPR011993">
    <property type="entry name" value="PH-like_dom_sf"/>
</dbReference>
<feature type="non-terminal residue" evidence="2">
    <location>
        <position position="1"/>
    </location>
</feature>
<dbReference type="PROSITE" id="PS50003">
    <property type="entry name" value="PH_DOMAIN"/>
    <property type="match status" value="1"/>
</dbReference>
<evidence type="ECO:0000313" key="2">
    <source>
        <dbReference type="EMBL" id="KAG9466865.1"/>
    </source>
</evidence>
<dbReference type="CDD" id="cd13236">
    <property type="entry name" value="PH2_FGD1-4"/>
    <property type="match status" value="1"/>
</dbReference>
<name>A0A8J6JNH3_ELECQ</name>
<dbReference type="EMBL" id="WNTK01001763">
    <property type="protein sequence ID" value="KAG9466865.1"/>
    <property type="molecule type" value="Genomic_DNA"/>
</dbReference>
<accession>A0A8J6JNH3</accession>
<dbReference type="OrthoDB" id="660555at2759"/>
<evidence type="ECO:0000313" key="3">
    <source>
        <dbReference type="Proteomes" id="UP000770717"/>
    </source>
</evidence>
<dbReference type="AlphaFoldDB" id="A0A8J6JNH3"/>